<evidence type="ECO:0000256" key="2">
    <source>
        <dbReference type="PROSITE-ProRule" id="PRU00335"/>
    </source>
</evidence>
<dbReference type="AlphaFoldDB" id="A0A9D2MQU6"/>
<dbReference type="Gene3D" id="1.10.357.10">
    <property type="entry name" value="Tetracycline Repressor, domain 2"/>
    <property type="match status" value="1"/>
</dbReference>
<dbReference type="SUPFAM" id="SSF46689">
    <property type="entry name" value="Homeodomain-like"/>
    <property type="match status" value="1"/>
</dbReference>
<organism evidence="4 5">
    <name type="scientific">Candidatus Eisenbergiella merdigallinarum</name>
    <dbReference type="NCBI Taxonomy" id="2838552"/>
    <lineage>
        <taxon>Bacteria</taxon>
        <taxon>Bacillati</taxon>
        <taxon>Bacillota</taxon>
        <taxon>Clostridia</taxon>
        <taxon>Lachnospirales</taxon>
        <taxon>Lachnospiraceae</taxon>
        <taxon>Eisenbergiella</taxon>
    </lineage>
</organism>
<keyword evidence="1 2" id="KW-0238">DNA-binding</keyword>
<dbReference type="EMBL" id="DWXE01000010">
    <property type="protein sequence ID" value="HJB90483.1"/>
    <property type="molecule type" value="Genomic_DNA"/>
</dbReference>
<dbReference type="InterPro" id="IPR001647">
    <property type="entry name" value="HTH_TetR"/>
</dbReference>
<evidence type="ECO:0000259" key="3">
    <source>
        <dbReference type="PROSITE" id="PS50977"/>
    </source>
</evidence>
<comment type="caution">
    <text evidence="4">The sequence shown here is derived from an EMBL/GenBank/DDBJ whole genome shotgun (WGS) entry which is preliminary data.</text>
</comment>
<accession>A0A9D2MQU6</accession>
<gene>
    <name evidence="4" type="ORF">H9763_03330</name>
</gene>
<feature type="DNA-binding region" description="H-T-H motif" evidence="2">
    <location>
        <begin position="32"/>
        <end position="51"/>
    </location>
</feature>
<evidence type="ECO:0000256" key="1">
    <source>
        <dbReference type="ARBA" id="ARBA00023125"/>
    </source>
</evidence>
<reference evidence="4" key="1">
    <citation type="journal article" date="2021" name="PeerJ">
        <title>Extensive microbial diversity within the chicken gut microbiome revealed by metagenomics and culture.</title>
        <authorList>
            <person name="Gilroy R."/>
            <person name="Ravi A."/>
            <person name="Getino M."/>
            <person name="Pursley I."/>
            <person name="Horton D.L."/>
            <person name="Alikhan N.F."/>
            <person name="Baker D."/>
            <person name="Gharbi K."/>
            <person name="Hall N."/>
            <person name="Watson M."/>
            <person name="Adriaenssens E.M."/>
            <person name="Foster-Nyarko E."/>
            <person name="Jarju S."/>
            <person name="Secka A."/>
            <person name="Antonio M."/>
            <person name="Oren A."/>
            <person name="Chaudhuri R.R."/>
            <person name="La Ragione R."/>
            <person name="Hildebrand F."/>
            <person name="Pallen M.J."/>
        </authorList>
    </citation>
    <scope>NUCLEOTIDE SEQUENCE</scope>
    <source>
        <strain evidence="4">USAMLcec3-2134</strain>
    </source>
</reference>
<evidence type="ECO:0000313" key="4">
    <source>
        <dbReference type="EMBL" id="HJB90483.1"/>
    </source>
</evidence>
<dbReference type="PROSITE" id="PS50977">
    <property type="entry name" value="HTH_TETR_2"/>
    <property type="match status" value="1"/>
</dbReference>
<reference evidence="4" key="2">
    <citation type="submission" date="2021-04" db="EMBL/GenBank/DDBJ databases">
        <authorList>
            <person name="Gilroy R."/>
        </authorList>
    </citation>
    <scope>NUCLEOTIDE SEQUENCE</scope>
    <source>
        <strain evidence="4">USAMLcec3-2134</strain>
    </source>
</reference>
<sequence length="192" mass="22323">MNRQPEITDATRSAFFDAYFQMRQKKELSKITVRNITEITGNSRSTFYRYFEDVYALDAAFLESVYSELGMEILKSFGDIGDEKAFTDDLCGIYERWGPRIDLIFSDQYRNGVHVQLKEYIYRNMFPDAGGRIVSERTLFLIDAYVSVVVSVIGRWVLNRDSMSLQELAGLLKDVLDQGLCHEIRKIREVRL</sequence>
<dbReference type="Proteomes" id="UP000886883">
    <property type="component" value="Unassembled WGS sequence"/>
</dbReference>
<evidence type="ECO:0000313" key="5">
    <source>
        <dbReference type="Proteomes" id="UP000886883"/>
    </source>
</evidence>
<dbReference type="InterPro" id="IPR009057">
    <property type="entry name" value="Homeodomain-like_sf"/>
</dbReference>
<protein>
    <submittedName>
        <fullName evidence="4">TetR/AcrR family transcriptional regulator</fullName>
    </submittedName>
</protein>
<feature type="domain" description="HTH tetR-type" evidence="3">
    <location>
        <begin position="9"/>
        <end position="69"/>
    </location>
</feature>
<dbReference type="GO" id="GO:0003677">
    <property type="term" value="F:DNA binding"/>
    <property type="evidence" value="ECO:0007669"/>
    <property type="project" value="UniProtKB-UniRule"/>
</dbReference>
<name>A0A9D2MQU6_9FIRM</name>
<proteinExistence type="predicted"/>